<proteinExistence type="predicted"/>
<evidence type="ECO:0000313" key="9">
    <source>
        <dbReference type="EnsemblMetazoa" id="Aqu2.1.34781_001"/>
    </source>
</evidence>
<keyword evidence="8" id="KW-0812">Transmembrane</keyword>
<feature type="transmembrane region" description="Helical" evidence="8">
    <location>
        <begin position="737"/>
        <end position="756"/>
    </location>
</feature>
<evidence type="ECO:0000256" key="3">
    <source>
        <dbReference type="ARBA" id="ARBA00004613"/>
    </source>
</evidence>
<keyword evidence="7" id="KW-0998">Cell outer membrane</keyword>
<feature type="transmembrane region" description="Helical" evidence="8">
    <location>
        <begin position="824"/>
        <end position="844"/>
    </location>
</feature>
<name>A0A1X7V494_AMPQE</name>
<protein>
    <submittedName>
        <fullName evidence="9">Uncharacterized protein</fullName>
    </submittedName>
</protein>
<keyword evidence="5" id="KW-0732">Signal</keyword>
<evidence type="ECO:0000256" key="5">
    <source>
        <dbReference type="ARBA" id="ARBA00022729"/>
    </source>
</evidence>
<dbReference type="EnsemblMetazoa" id="Aqu2.1.34781_001">
    <property type="protein sequence ID" value="Aqu2.1.34781_001"/>
    <property type="gene ID" value="Aqu2.1.34781"/>
</dbReference>
<dbReference type="AlphaFoldDB" id="A0A1X7V494"/>
<evidence type="ECO:0000256" key="6">
    <source>
        <dbReference type="ARBA" id="ARBA00023136"/>
    </source>
</evidence>
<comment type="subcellular location">
    <subcellularLocation>
        <location evidence="1">Cell envelope</location>
    </subcellularLocation>
    <subcellularLocation>
        <location evidence="2">Cell outer membrane</location>
    </subcellularLocation>
    <subcellularLocation>
        <location evidence="3">Secreted</location>
    </subcellularLocation>
</comment>
<feature type="transmembrane region" description="Helical" evidence="8">
    <location>
        <begin position="762"/>
        <end position="778"/>
    </location>
</feature>
<reference evidence="9" key="1">
    <citation type="submission" date="2017-05" db="UniProtKB">
        <authorList>
            <consortium name="EnsemblMetazoa"/>
        </authorList>
    </citation>
    <scope>IDENTIFICATION</scope>
</reference>
<accession>A0A1X7V494</accession>
<keyword evidence="4" id="KW-0964">Secreted</keyword>
<organism evidence="9">
    <name type="scientific">Amphimedon queenslandica</name>
    <name type="common">Sponge</name>
    <dbReference type="NCBI Taxonomy" id="400682"/>
    <lineage>
        <taxon>Eukaryota</taxon>
        <taxon>Metazoa</taxon>
        <taxon>Porifera</taxon>
        <taxon>Demospongiae</taxon>
        <taxon>Heteroscleromorpha</taxon>
        <taxon>Haplosclerida</taxon>
        <taxon>Niphatidae</taxon>
        <taxon>Amphimedon</taxon>
    </lineage>
</organism>
<feature type="transmembrane region" description="Helical" evidence="8">
    <location>
        <begin position="637"/>
        <end position="659"/>
    </location>
</feature>
<dbReference type="InParanoid" id="A0A1X7V494"/>
<dbReference type="OrthoDB" id="5989148at2759"/>
<dbReference type="GO" id="GO:0005576">
    <property type="term" value="C:extracellular region"/>
    <property type="evidence" value="ECO:0007669"/>
    <property type="project" value="UniProtKB-SubCell"/>
</dbReference>
<evidence type="ECO:0000256" key="8">
    <source>
        <dbReference type="SAM" id="Phobius"/>
    </source>
</evidence>
<dbReference type="NCBIfam" id="TIGR01376">
    <property type="entry name" value="POMP_repeat"/>
    <property type="match status" value="2"/>
</dbReference>
<feature type="transmembrane region" description="Helical" evidence="8">
    <location>
        <begin position="790"/>
        <end position="812"/>
    </location>
</feature>
<evidence type="ECO:0000256" key="1">
    <source>
        <dbReference type="ARBA" id="ARBA00004196"/>
    </source>
</evidence>
<dbReference type="Pfam" id="PF02415">
    <property type="entry name" value="Chlam_PMP"/>
    <property type="match status" value="2"/>
</dbReference>
<keyword evidence="8" id="KW-1133">Transmembrane helix</keyword>
<evidence type="ECO:0000256" key="2">
    <source>
        <dbReference type="ARBA" id="ARBA00004442"/>
    </source>
</evidence>
<evidence type="ECO:0000256" key="4">
    <source>
        <dbReference type="ARBA" id="ARBA00022525"/>
    </source>
</evidence>
<keyword evidence="6 8" id="KW-0472">Membrane</keyword>
<evidence type="ECO:0000256" key="7">
    <source>
        <dbReference type="ARBA" id="ARBA00023237"/>
    </source>
</evidence>
<dbReference type="InterPro" id="IPR003368">
    <property type="entry name" value="POMP_repeat"/>
</dbReference>
<sequence>MNAVMDTVNVRFTNQSYGIDSGILLLYTDNMEHTPVSSNLSYNTYLKNALFEYNFGINTNNQCLADIWYMIKRDSCFPFINAAGLTIIYTQMSFNASVLIQDTRFERNGGKFSGLGKTVINRTIFSTNNIYSKSCNAFGSSLALVMFNASGQREPLSIKYSSFDGNNKNLPHTSGAVFIGMYEPQLDSQISSTGTCLYAHTYFSEKFQHDALHIILENITAYQNSQATLQNWVQSSHDNVGHFTIVNAKLLELKGNNYFYNNSGSVFDITDTRIELAGILNFTKNRGEKGSALKLFGNSHIHMGENLEVYFTENSAMTKGGAIYAYDYSSNQCILKTNSNKRTPRLYFINNTAGESGGSIYSNNLYNCEASRSFRGIQEAKTLYKDILHFTPSSVQNNISTFPVSLCVCSSSNSTTTIKKCHTYNYDKTIYAGQSIKLYLAAKDIYLHKVQYASVSFSMGLVQSQTDSLSWRVAPAGVHEILHESGNCTPVTIALHKMTFFVADSSKAALILSTPHDPSLVIVKLKFSKCPIGFTLSKQSGTCVCSIVIHKAYGSFIANCTIASDSPTITKPQDSVMWLGLVKLNNSTVTGTSLTCIKYCNHRKGFDVFVVNTTHVMTANQKSLENNILPLCPTGPIFIYLLYALNLTLTTGALHSIIFCSQIFDIFLVDNNVNYAASSFELIHLYHQVSFLYQSFQQNCPFISTAGRILMRNNWLREYVRPIYEAIHAPFQHNKEFFFTARVILIIVLYTFYIIYRGHDIYVGYAIFVPLFFIFIATESLCRPFKSMSLNYFSLILLSIALFALGSTWYFIKAGNSDGLALTVSLSATSVLVSLFGVIVYRVFGACGVLNKLKTVTSLPQNISQVMPRNRKLLIQKNNTPTNESKEQYDEVREPLLLSEHAQYN</sequence>